<keyword evidence="4" id="KW-1185">Reference proteome</keyword>
<organism evidence="3 4">
    <name type="scientific">Cherax quadricarinatus</name>
    <name type="common">Australian red claw crayfish</name>
    <dbReference type="NCBI Taxonomy" id="27406"/>
    <lineage>
        <taxon>Eukaryota</taxon>
        <taxon>Metazoa</taxon>
        <taxon>Ecdysozoa</taxon>
        <taxon>Arthropoda</taxon>
        <taxon>Crustacea</taxon>
        <taxon>Multicrustacea</taxon>
        <taxon>Malacostraca</taxon>
        <taxon>Eumalacostraca</taxon>
        <taxon>Eucarida</taxon>
        <taxon>Decapoda</taxon>
        <taxon>Pleocyemata</taxon>
        <taxon>Astacidea</taxon>
        <taxon>Parastacoidea</taxon>
        <taxon>Parastacidae</taxon>
        <taxon>Cherax</taxon>
    </lineage>
</organism>
<comment type="caution">
    <text evidence="3">The sequence shown here is derived from an EMBL/GenBank/DDBJ whole genome shotgun (WGS) entry which is preliminary data.</text>
</comment>
<dbReference type="EMBL" id="JARKIK010000024">
    <property type="protein sequence ID" value="KAK8743874.1"/>
    <property type="molecule type" value="Genomic_DNA"/>
</dbReference>
<dbReference type="SUPFAM" id="SSF57997">
    <property type="entry name" value="Tropomyosin"/>
    <property type="match status" value="1"/>
</dbReference>
<gene>
    <name evidence="3" type="ORF">OTU49_017395</name>
</gene>
<evidence type="ECO:0000256" key="1">
    <source>
        <dbReference type="SAM" id="Coils"/>
    </source>
</evidence>
<accession>A0AAW0XTT4</accession>
<dbReference type="Proteomes" id="UP001445076">
    <property type="component" value="Unassembled WGS sequence"/>
</dbReference>
<reference evidence="3 4" key="1">
    <citation type="journal article" date="2024" name="BMC Genomics">
        <title>Genome assembly of redclaw crayfish (Cherax quadricarinatus) provides insights into its immune adaptation and hypoxia tolerance.</title>
        <authorList>
            <person name="Liu Z."/>
            <person name="Zheng J."/>
            <person name="Li H."/>
            <person name="Fang K."/>
            <person name="Wang S."/>
            <person name="He J."/>
            <person name="Zhou D."/>
            <person name="Weng S."/>
            <person name="Chi M."/>
            <person name="Gu Z."/>
            <person name="He J."/>
            <person name="Li F."/>
            <person name="Wang M."/>
        </authorList>
    </citation>
    <scope>NUCLEOTIDE SEQUENCE [LARGE SCALE GENOMIC DNA]</scope>
    <source>
        <strain evidence="3">ZL_2023a</strain>
    </source>
</reference>
<feature type="region of interest" description="Disordered" evidence="2">
    <location>
        <begin position="425"/>
        <end position="453"/>
    </location>
</feature>
<feature type="coiled-coil region" evidence="1">
    <location>
        <begin position="234"/>
        <end position="261"/>
    </location>
</feature>
<feature type="coiled-coil region" evidence="1">
    <location>
        <begin position="165"/>
        <end position="192"/>
    </location>
</feature>
<evidence type="ECO:0000313" key="3">
    <source>
        <dbReference type="EMBL" id="KAK8743874.1"/>
    </source>
</evidence>
<evidence type="ECO:0000256" key="2">
    <source>
        <dbReference type="SAM" id="MobiDB-lite"/>
    </source>
</evidence>
<keyword evidence="1" id="KW-0175">Coiled coil</keyword>
<dbReference type="Gene3D" id="1.20.5.170">
    <property type="match status" value="1"/>
</dbReference>
<evidence type="ECO:0000313" key="4">
    <source>
        <dbReference type="Proteomes" id="UP001445076"/>
    </source>
</evidence>
<protein>
    <submittedName>
        <fullName evidence="3">Uncharacterized protein</fullName>
    </submittedName>
</protein>
<sequence length="453" mass="49649">MCQVFKMVSGSCLNNNSMDTYKLLDLSGSDSENEVIHFAPMPDNPPPQRKKRLKRRERDLLRVSPSQADEEVGRWCGCMSVGSDGWHSWIASPGEALRSALLLLALTGLSLLTWLALHLQARLDATQHFINTVEASSSELPAKFHESHVRLQELEKNQTALWTALNTVSSSLAAATQRVEQLETDVKIIKDSLSSAPQLSSLPKDVADLQGSVATFGSTLQDVQSSLKVVKQDHEKISSNVKEATNAIDNFKEEISLLKNQTFMEVGREGGGNGAYLGETVVALRNKMESFSTAITAFNISLQSNIKESSANKLKLKSIEQSHIDMNNVTQCLSTLEILHNSIDPTLPSQIANLNTSVAQLRDTMNQQAYTLQNLTQNVDVVKGVERKLEGSQVQLASGVSELKQQLQKVEQQVTTVVAAVNTAAPPANNETHTRRQRLIQTNSGAVRDTRGP</sequence>
<feature type="coiled-coil region" evidence="1">
    <location>
        <begin position="358"/>
        <end position="420"/>
    </location>
</feature>
<name>A0AAW0XTT4_CHEQU</name>
<dbReference type="AlphaFoldDB" id="A0AAW0XTT4"/>
<proteinExistence type="predicted"/>